<keyword evidence="4 10" id="KW-0645">Protease</keyword>
<evidence type="ECO:0000256" key="9">
    <source>
        <dbReference type="ARBA" id="ARBA00029362"/>
    </source>
</evidence>
<protein>
    <recommendedName>
        <fullName evidence="10">Cysteine protease</fullName>
        <ecNumber evidence="10">3.4.22.-</ecNumber>
    </recommendedName>
</protein>
<evidence type="ECO:0000256" key="3">
    <source>
        <dbReference type="ARBA" id="ARBA00022490"/>
    </source>
</evidence>
<dbReference type="GO" id="GO:0035973">
    <property type="term" value="P:aggrephagy"/>
    <property type="evidence" value="ECO:0007669"/>
    <property type="project" value="TreeGrafter"/>
</dbReference>
<keyword evidence="6" id="KW-0788">Thiol protease</keyword>
<evidence type="ECO:0000256" key="4">
    <source>
        <dbReference type="ARBA" id="ARBA00022670"/>
    </source>
</evidence>
<evidence type="ECO:0000256" key="5">
    <source>
        <dbReference type="ARBA" id="ARBA00022801"/>
    </source>
</evidence>
<evidence type="ECO:0000259" key="12">
    <source>
        <dbReference type="Pfam" id="PF03416"/>
    </source>
</evidence>
<dbReference type="EMBL" id="MBFT01000343">
    <property type="protein sequence ID" value="PVU92862.1"/>
    <property type="molecule type" value="Genomic_DNA"/>
</dbReference>
<proteinExistence type="inferred from homology"/>
<gene>
    <name evidence="13" type="ORF">BB559_003565</name>
</gene>
<keyword evidence="2" id="KW-0813">Transport</keyword>
<dbReference type="SUPFAM" id="SSF54001">
    <property type="entry name" value="Cysteine proteinases"/>
    <property type="match status" value="1"/>
</dbReference>
<evidence type="ECO:0000256" key="7">
    <source>
        <dbReference type="ARBA" id="ARBA00022927"/>
    </source>
</evidence>
<feature type="region of interest" description="Disordered" evidence="11">
    <location>
        <begin position="108"/>
        <end position="136"/>
    </location>
</feature>
<dbReference type="GO" id="GO:0004197">
    <property type="term" value="F:cysteine-type endopeptidase activity"/>
    <property type="evidence" value="ECO:0007669"/>
    <property type="project" value="TreeGrafter"/>
</dbReference>
<dbReference type="Proteomes" id="UP000245699">
    <property type="component" value="Unassembled WGS sequence"/>
</dbReference>
<keyword evidence="3 10" id="KW-0963">Cytoplasm</keyword>
<dbReference type="GO" id="GO:0015031">
    <property type="term" value="P:protein transport"/>
    <property type="evidence" value="ECO:0007669"/>
    <property type="project" value="UniProtKB-KW"/>
</dbReference>
<keyword evidence="14" id="KW-1185">Reference proteome</keyword>
<dbReference type="InterPro" id="IPR005078">
    <property type="entry name" value="Peptidase_C54"/>
</dbReference>
<feature type="compositionally biased region" description="Low complexity" evidence="11">
    <location>
        <begin position="9"/>
        <end position="26"/>
    </location>
</feature>
<evidence type="ECO:0000256" key="8">
    <source>
        <dbReference type="ARBA" id="ARBA00023006"/>
    </source>
</evidence>
<comment type="catalytic activity">
    <reaction evidence="9">
        <text>[protein]-C-terminal L-amino acid-glycyl-phosphatidylethanolamide + H2O = [protein]-C-terminal L-amino acid-glycine + a 1,2-diacyl-sn-glycero-3-phosphoethanolamine</text>
        <dbReference type="Rhea" id="RHEA:67548"/>
        <dbReference type="Rhea" id="RHEA-COMP:17323"/>
        <dbReference type="Rhea" id="RHEA-COMP:17324"/>
        <dbReference type="ChEBI" id="CHEBI:15377"/>
        <dbReference type="ChEBI" id="CHEBI:64612"/>
        <dbReference type="ChEBI" id="CHEBI:172940"/>
        <dbReference type="ChEBI" id="CHEBI:172941"/>
    </reaction>
    <physiologicalReaction direction="left-to-right" evidence="9">
        <dbReference type="Rhea" id="RHEA:67549"/>
    </physiologicalReaction>
</comment>
<feature type="compositionally biased region" description="Acidic residues" evidence="11">
    <location>
        <begin position="512"/>
        <end position="524"/>
    </location>
</feature>
<comment type="function">
    <text evidence="10">Required for selective autophagic degradation of the nucleus (nucleophagy) as well as for mitophagy which contributes to regulate mitochondrial quantity and quality by eliminating the mitochondria to a basal level to fulfill cellular energy requirements and preventing excess ROS production.</text>
</comment>
<dbReference type="GO" id="GO:0005634">
    <property type="term" value="C:nucleus"/>
    <property type="evidence" value="ECO:0007669"/>
    <property type="project" value="UniProtKB-SubCell"/>
</dbReference>
<feature type="region of interest" description="Disordered" evidence="11">
    <location>
        <begin position="1"/>
        <end position="47"/>
    </location>
</feature>
<dbReference type="PANTHER" id="PTHR22624">
    <property type="entry name" value="CYSTEINE PROTEASE ATG4"/>
    <property type="match status" value="1"/>
</dbReference>
<keyword evidence="8" id="KW-0072">Autophagy</keyword>
<evidence type="ECO:0000256" key="1">
    <source>
        <dbReference type="ARBA" id="ARBA00010958"/>
    </source>
</evidence>
<comment type="similarity">
    <text evidence="1 10">Belongs to the peptidase C54 family.</text>
</comment>
<organism evidence="13 14">
    <name type="scientific">Furculomyces boomerangus</name>
    <dbReference type="NCBI Taxonomy" id="61424"/>
    <lineage>
        <taxon>Eukaryota</taxon>
        <taxon>Fungi</taxon>
        <taxon>Fungi incertae sedis</taxon>
        <taxon>Zoopagomycota</taxon>
        <taxon>Kickxellomycotina</taxon>
        <taxon>Harpellomycetes</taxon>
        <taxon>Harpellales</taxon>
        <taxon>Harpellaceae</taxon>
        <taxon>Furculomyces</taxon>
    </lineage>
</organism>
<dbReference type="Pfam" id="PF03416">
    <property type="entry name" value="Peptidase_C54"/>
    <property type="match status" value="1"/>
</dbReference>
<evidence type="ECO:0000256" key="6">
    <source>
        <dbReference type="ARBA" id="ARBA00022807"/>
    </source>
</evidence>
<evidence type="ECO:0000256" key="11">
    <source>
        <dbReference type="SAM" id="MobiDB-lite"/>
    </source>
</evidence>
<reference evidence="13 14" key="1">
    <citation type="journal article" date="2018" name="MBio">
        <title>Comparative Genomics Reveals the Core Gene Toolbox for the Fungus-Insect Symbiosis.</title>
        <authorList>
            <person name="Wang Y."/>
            <person name="Stata M."/>
            <person name="Wang W."/>
            <person name="Stajich J.E."/>
            <person name="White M.M."/>
            <person name="Moncalvo J.M."/>
        </authorList>
    </citation>
    <scope>NUCLEOTIDE SEQUENCE [LARGE SCALE GENOMIC DNA]</scope>
    <source>
        <strain evidence="13 14">AUS-77-4</strain>
    </source>
</reference>
<comment type="caution">
    <text evidence="13">The sequence shown here is derived from an EMBL/GenBank/DDBJ whole genome shotgun (WGS) entry which is preliminary data.</text>
</comment>
<feature type="domain" description="Peptidase C54 catalytic" evidence="12">
    <location>
        <begin position="183"/>
        <end position="463"/>
    </location>
</feature>
<dbReference type="GO" id="GO:0005737">
    <property type="term" value="C:cytoplasm"/>
    <property type="evidence" value="ECO:0007669"/>
    <property type="project" value="UniProtKB-SubCell"/>
</dbReference>
<dbReference type="InterPro" id="IPR046792">
    <property type="entry name" value="Peptidase_C54_cat"/>
</dbReference>
<keyword evidence="7" id="KW-0653">Protein transport</keyword>
<dbReference type="PANTHER" id="PTHR22624:SF49">
    <property type="entry name" value="CYSTEINE PROTEASE"/>
    <property type="match status" value="1"/>
</dbReference>
<dbReference type="InterPro" id="IPR038765">
    <property type="entry name" value="Papain-like_cys_pep_sf"/>
</dbReference>
<keyword evidence="5 10" id="KW-0378">Hydrolase</keyword>
<evidence type="ECO:0000313" key="14">
    <source>
        <dbReference type="Proteomes" id="UP000245699"/>
    </source>
</evidence>
<sequence>MSNTGTNLTKSSSSISSQRTTNSSSSKKIDSSLRTTTNEQSDGEPKTTFNNIAADMVYLKYRVVNSIREYYNTTTENVSALLEGRYKNPASEDVWLLGKVYSRGNIKKDSFNHDKNEKTDDPTKKPGVSGNDLSDSELYKQDLNQRKSISASIRDLNLSTFKNKNSLEAEIISQKTSSLYPIDFVDTFQSLIWCTYRLNCRPKNSNDFTSDAGWGCMLRAGQSLVAQALQTHYFGKDIRFKWEDEEKRNQFLKIITLFMDDTSESSIFSIYKMANAGKKQGKTPGEWFGPFGTANILRDLSKSAVIPIKIYSISDGTIRIPDFVEGLGTSVKRDDLQNELLTNCTMEPTLILIATRLGIDRVNPVYNNFIKCCLSMPHSVGIAGGRPSSALYFVGYDGDSLIYLDPHFNRPAIPSKPIGEYSEEDISSYRCKSPKRTGIQRIDPCMFIGFYIHDIEDLVDFIKRINGLEEQKVPMNIVISTQGLSSSQNYSYEAEDGDDKGSVDAFGVDTFSSDEFDEQGEWVK</sequence>
<dbReference type="GO" id="GO:0034727">
    <property type="term" value="P:piecemeal microautophagy of the nucleus"/>
    <property type="evidence" value="ECO:0007669"/>
    <property type="project" value="TreeGrafter"/>
</dbReference>
<dbReference type="GO" id="GO:0000423">
    <property type="term" value="P:mitophagy"/>
    <property type="evidence" value="ECO:0007669"/>
    <property type="project" value="TreeGrafter"/>
</dbReference>
<dbReference type="GO" id="GO:0019786">
    <property type="term" value="F:protein-phosphatidylethanolamide deconjugating activity"/>
    <property type="evidence" value="ECO:0007669"/>
    <property type="project" value="InterPro"/>
</dbReference>
<dbReference type="OrthoDB" id="2960936at2759"/>
<dbReference type="GO" id="GO:0000045">
    <property type="term" value="P:autophagosome assembly"/>
    <property type="evidence" value="ECO:0007669"/>
    <property type="project" value="TreeGrafter"/>
</dbReference>
<comment type="subcellular location">
    <subcellularLocation>
        <location evidence="10">Nucleus</location>
    </subcellularLocation>
    <subcellularLocation>
        <location evidence="10">Cytoplasm</location>
    </subcellularLocation>
</comment>
<name>A0A2T9YKJ3_9FUNG</name>
<evidence type="ECO:0000256" key="2">
    <source>
        <dbReference type="ARBA" id="ARBA00022448"/>
    </source>
</evidence>
<evidence type="ECO:0000256" key="10">
    <source>
        <dbReference type="RuleBase" id="RU363115"/>
    </source>
</evidence>
<keyword evidence="10" id="KW-0539">Nucleus</keyword>
<feature type="compositionally biased region" description="Basic and acidic residues" evidence="11">
    <location>
        <begin position="108"/>
        <end position="124"/>
    </location>
</feature>
<feature type="region of interest" description="Disordered" evidence="11">
    <location>
        <begin position="489"/>
        <end position="524"/>
    </location>
</feature>
<accession>A0A2T9YKJ3</accession>
<evidence type="ECO:0000313" key="13">
    <source>
        <dbReference type="EMBL" id="PVU92862.1"/>
    </source>
</evidence>
<dbReference type="STRING" id="61424.A0A2T9YKJ3"/>
<dbReference type="GO" id="GO:0016485">
    <property type="term" value="P:protein processing"/>
    <property type="evidence" value="ECO:0007669"/>
    <property type="project" value="TreeGrafter"/>
</dbReference>
<dbReference type="EC" id="3.4.22.-" evidence="10"/>
<dbReference type="AlphaFoldDB" id="A0A2T9YKJ3"/>